<name>A0ACB0L3V2_TRIPR</name>
<evidence type="ECO:0000313" key="2">
    <source>
        <dbReference type="Proteomes" id="UP001177021"/>
    </source>
</evidence>
<evidence type="ECO:0000313" key="1">
    <source>
        <dbReference type="EMBL" id="CAJ2662072.1"/>
    </source>
</evidence>
<dbReference type="Proteomes" id="UP001177021">
    <property type="component" value="Unassembled WGS sequence"/>
</dbReference>
<dbReference type="EMBL" id="CASHSV030000409">
    <property type="protein sequence ID" value="CAJ2662072.1"/>
    <property type="molecule type" value="Genomic_DNA"/>
</dbReference>
<protein>
    <submittedName>
        <fullName evidence="1">Uncharacterized protein</fullName>
    </submittedName>
</protein>
<accession>A0ACB0L3V2</accession>
<gene>
    <name evidence="1" type="ORF">MILVUS5_LOCUS27691</name>
</gene>
<reference evidence="1" key="1">
    <citation type="submission" date="2023-10" db="EMBL/GenBank/DDBJ databases">
        <authorList>
            <person name="Rodriguez Cubillos JULIANA M."/>
            <person name="De Vega J."/>
        </authorList>
    </citation>
    <scope>NUCLEOTIDE SEQUENCE</scope>
</reference>
<organism evidence="1 2">
    <name type="scientific">Trifolium pratense</name>
    <name type="common">Red clover</name>
    <dbReference type="NCBI Taxonomy" id="57577"/>
    <lineage>
        <taxon>Eukaryota</taxon>
        <taxon>Viridiplantae</taxon>
        <taxon>Streptophyta</taxon>
        <taxon>Embryophyta</taxon>
        <taxon>Tracheophyta</taxon>
        <taxon>Spermatophyta</taxon>
        <taxon>Magnoliopsida</taxon>
        <taxon>eudicotyledons</taxon>
        <taxon>Gunneridae</taxon>
        <taxon>Pentapetalae</taxon>
        <taxon>rosids</taxon>
        <taxon>fabids</taxon>
        <taxon>Fabales</taxon>
        <taxon>Fabaceae</taxon>
        <taxon>Papilionoideae</taxon>
        <taxon>50 kb inversion clade</taxon>
        <taxon>NPAAA clade</taxon>
        <taxon>Hologalegina</taxon>
        <taxon>IRL clade</taxon>
        <taxon>Trifolieae</taxon>
        <taxon>Trifolium</taxon>
    </lineage>
</organism>
<proteinExistence type="predicted"/>
<comment type="caution">
    <text evidence="1">The sequence shown here is derived from an EMBL/GenBank/DDBJ whole genome shotgun (WGS) entry which is preliminary data.</text>
</comment>
<keyword evidence="2" id="KW-1185">Reference proteome</keyword>
<sequence length="1314" mass="148724">MTSVNMSKKGFVPLNQDEIKRLKSFLSELETPTTVTTSLAYSGLFPFPLSLGKSQFSVGFNASDKPYNQYWILDSGATDHMTPLPTQFSTYSPCLNNKKISTADGTLLTVAGQGDIQISPSIILRNVLHIPKLSTSLISIQKLTKNLSCNAIFYDNACVFQDKHSGRTIGNAREWNGLYYLDNQNLPLNPLNNNNSLFSESIKTNRDKVFLYHRRLGHPSFRVMKQIFPSFFKNLDVESLCCEVCELAKHKRASFPVSNKVSTSPFYLIHTDVWGPSNVPNISGARWFVTFIDDCTRVTWVYLLRQKSEVTSVFLHFFSLVKNQFGVSIKRVRSDNAKDYFNQGLNSFCQKEGIIHESSCVKTPQQNGIAERKNRHLLDQTRAILFQNKVPKKYWGEAVLTASYLINRLPSSVLASKTPMEVLSSFYPDVSTSCNLIPRIFGCKSFVHIHSDESYFAQTHLHGENTSKEDESLILPDLNLGPQVEAETRSDNVETEIDPKNVETRGDNVETEIDSEKDGNVGVDVPESSSTLQEPNPIKHKKPKSREVTPIHSKDSHLPIAHRKETRTCTNKPLYPLSNYLCFEQLSTTHKAFLTSLNTTTIPTSLSEALSDRKWKQAMDLEMEALDKNNTWELVSLPNGKKPVGCKWVYTVKYKADGSIERYKARLVAKGFTQTYGIDYSETFAPVAKMNTVRVILSLAANYNWNLQQFDVKNAFLHGELEEEIYMDVPHGYREDIAANTVCKLKKALYGLKQSPRAWFGRFTKVRVGLGFKQSQGDHTLFVKHSKSGGVTVLLVYVDDIIVTGDDEEEQQMLSQHLAKEFEIKTLGKLKYFLGIEVAHSKKGIFISQQKYITDLLQETGKTACKPACTPIDPNIKLGNAEEDVAVNKEMYQRLVGKLIYLSHTRPDVAFAVSLVSQFMHQPKEIHLQAALRIVQYLKGTPGRGILFERNGSVGLEAYTDADYAGSIVDRRSTTGYCTFLGGNLVTWKSKKQSVVSRSSAEAEFRAMAQGICELLWLKSILEDLRIKSDEPMKLYCDNKSAISIAHNLMQHDRTKHIEVDRHFIKEKLDSGLICTPYVSSQGNLADLLTKGLNGNNFERILQNQIFCFMYQRIHLLWLWWYNATHCSFKFISNIDLYNKDLSYFGETRSCVCLLLKQFSQVKCLKFHVSAAVVINQSKVVVLPKFAMLSHLDLAFSSGRVLLGLLRKTPVINTLVLRDISVYNQELLNSAVVPDCLASSLQVVKFEFVNCYQCQHDVLLLAKFFMENGTILERMSFSLNNGCDSKSKVVQVFKEDFYSFKKEVSFAAILEFYN</sequence>